<name>A0AAD3XNZ8_NEPGR</name>
<keyword evidence="2" id="KW-1185">Reference proteome</keyword>
<reference evidence="1" key="1">
    <citation type="submission" date="2023-05" db="EMBL/GenBank/DDBJ databases">
        <title>Nepenthes gracilis genome sequencing.</title>
        <authorList>
            <person name="Fukushima K."/>
        </authorList>
    </citation>
    <scope>NUCLEOTIDE SEQUENCE</scope>
    <source>
        <strain evidence="1">SING2019-196</strain>
    </source>
</reference>
<accession>A0AAD3XNZ8</accession>
<evidence type="ECO:0000313" key="1">
    <source>
        <dbReference type="EMBL" id="GMH11459.1"/>
    </source>
</evidence>
<organism evidence="1 2">
    <name type="scientific">Nepenthes gracilis</name>
    <name type="common">Slender pitcher plant</name>
    <dbReference type="NCBI Taxonomy" id="150966"/>
    <lineage>
        <taxon>Eukaryota</taxon>
        <taxon>Viridiplantae</taxon>
        <taxon>Streptophyta</taxon>
        <taxon>Embryophyta</taxon>
        <taxon>Tracheophyta</taxon>
        <taxon>Spermatophyta</taxon>
        <taxon>Magnoliopsida</taxon>
        <taxon>eudicotyledons</taxon>
        <taxon>Gunneridae</taxon>
        <taxon>Pentapetalae</taxon>
        <taxon>Caryophyllales</taxon>
        <taxon>Nepenthaceae</taxon>
        <taxon>Nepenthes</taxon>
    </lineage>
</organism>
<comment type="caution">
    <text evidence="1">The sequence shown here is derived from an EMBL/GenBank/DDBJ whole genome shotgun (WGS) entry which is preliminary data.</text>
</comment>
<dbReference type="EMBL" id="BSYO01000011">
    <property type="protein sequence ID" value="GMH11459.1"/>
    <property type="molecule type" value="Genomic_DNA"/>
</dbReference>
<dbReference type="Proteomes" id="UP001279734">
    <property type="component" value="Unassembled WGS sequence"/>
</dbReference>
<proteinExistence type="predicted"/>
<protein>
    <submittedName>
        <fullName evidence="1">Uncharacterized protein</fullName>
    </submittedName>
</protein>
<sequence length="82" mass="9197">MGTRFGYSGAARHFPTRRPLDVHKIINLRTLPCQLLPNLSYLPLFSTEVFISCTSGLAFISSPLPPCSFWSEVNCNSKCDKF</sequence>
<dbReference type="AlphaFoldDB" id="A0AAD3XNZ8"/>
<evidence type="ECO:0000313" key="2">
    <source>
        <dbReference type="Proteomes" id="UP001279734"/>
    </source>
</evidence>
<gene>
    <name evidence="1" type="ORF">Nepgr_013300</name>
</gene>